<dbReference type="OrthoDB" id="5868332at2759"/>
<dbReference type="AlphaFoldDB" id="A0A2G9V3N3"/>
<dbReference type="Proteomes" id="UP000230423">
    <property type="component" value="Unassembled WGS sequence"/>
</dbReference>
<dbReference type="Pfam" id="PF11838">
    <property type="entry name" value="ERAP1_C"/>
    <property type="match status" value="1"/>
</dbReference>
<dbReference type="InterPro" id="IPR024571">
    <property type="entry name" value="ERAP1-like_C_dom"/>
</dbReference>
<dbReference type="GO" id="GO:0042277">
    <property type="term" value="F:peptide binding"/>
    <property type="evidence" value="ECO:0007669"/>
    <property type="project" value="TreeGrafter"/>
</dbReference>
<accession>A0A2G9V3N3</accession>
<comment type="similarity">
    <text evidence="1">Belongs to the peptidase M1 family.</text>
</comment>
<reference evidence="3 4" key="1">
    <citation type="submission" date="2015-09" db="EMBL/GenBank/DDBJ databases">
        <title>Draft genome of the parasitic nematode Teladorsagia circumcincta isolate WARC Sus (inbred).</title>
        <authorList>
            <person name="Mitreva M."/>
        </authorList>
    </citation>
    <scope>NUCLEOTIDE SEQUENCE [LARGE SCALE GENOMIC DNA]</scope>
    <source>
        <strain evidence="3 4">S</strain>
    </source>
</reference>
<name>A0A2G9V3N3_TELCI</name>
<dbReference type="GO" id="GO:0008270">
    <property type="term" value="F:zinc ion binding"/>
    <property type="evidence" value="ECO:0007669"/>
    <property type="project" value="TreeGrafter"/>
</dbReference>
<sequence>MRKRSDVVNEEKMSNLQKAVIDAYCYFGSQDCIKKFKDLFNEKVIQKCESGQKASNCVSVAAPLRAMVYCYGVKEGGSDAFDKVMELYYAETVQLEKDYLLRGLGCHKDITALKGLLLLALDRNSSFVRLQDMPDVFLAVSENPVGKEFMFNFLLERWEEILISLPTEHRAIDKIIKYCTAGIRSEQQVDQKNGRHGRDFRAFDEEIERAGQKINWIKKHFKKLSEFFK</sequence>
<dbReference type="GO" id="GO:0005615">
    <property type="term" value="C:extracellular space"/>
    <property type="evidence" value="ECO:0007669"/>
    <property type="project" value="TreeGrafter"/>
</dbReference>
<dbReference type="PANTHER" id="PTHR11533">
    <property type="entry name" value="PROTEASE M1 ZINC METALLOPROTEASE"/>
    <property type="match status" value="1"/>
</dbReference>
<dbReference type="InterPro" id="IPR050344">
    <property type="entry name" value="Peptidase_M1_aminopeptidases"/>
</dbReference>
<protein>
    <recommendedName>
        <fullName evidence="2">ERAP1-like C-terminal domain-containing protein</fullName>
    </recommendedName>
</protein>
<dbReference type="Gene3D" id="1.25.50.20">
    <property type="match status" value="1"/>
</dbReference>
<feature type="domain" description="ERAP1-like C-terminal" evidence="2">
    <location>
        <begin position="12"/>
        <end position="191"/>
    </location>
</feature>
<keyword evidence="4" id="KW-1185">Reference proteome</keyword>
<evidence type="ECO:0000259" key="2">
    <source>
        <dbReference type="Pfam" id="PF11838"/>
    </source>
</evidence>
<dbReference type="GO" id="GO:0070006">
    <property type="term" value="F:metalloaminopeptidase activity"/>
    <property type="evidence" value="ECO:0007669"/>
    <property type="project" value="TreeGrafter"/>
</dbReference>
<dbReference type="GO" id="GO:0043171">
    <property type="term" value="P:peptide catabolic process"/>
    <property type="evidence" value="ECO:0007669"/>
    <property type="project" value="TreeGrafter"/>
</dbReference>
<organism evidence="3 4">
    <name type="scientific">Teladorsagia circumcincta</name>
    <name type="common">Brown stomach worm</name>
    <name type="synonym">Ostertagia circumcincta</name>
    <dbReference type="NCBI Taxonomy" id="45464"/>
    <lineage>
        <taxon>Eukaryota</taxon>
        <taxon>Metazoa</taxon>
        <taxon>Ecdysozoa</taxon>
        <taxon>Nematoda</taxon>
        <taxon>Chromadorea</taxon>
        <taxon>Rhabditida</taxon>
        <taxon>Rhabditina</taxon>
        <taxon>Rhabditomorpha</taxon>
        <taxon>Strongyloidea</taxon>
        <taxon>Trichostrongylidae</taxon>
        <taxon>Teladorsagia</taxon>
    </lineage>
</organism>
<evidence type="ECO:0000313" key="3">
    <source>
        <dbReference type="EMBL" id="PIO76330.1"/>
    </source>
</evidence>
<dbReference type="GO" id="GO:0016020">
    <property type="term" value="C:membrane"/>
    <property type="evidence" value="ECO:0007669"/>
    <property type="project" value="TreeGrafter"/>
</dbReference>
<evidence type="ECO:0000313" key="4">
    <source>
        <dbReference type="Proteomes" id="UP000230423"/>
    </source>
</evidence>
<dbReference type="GO" id="GO:0006508">
    <property type="term" value="P:proteolysis"/>
    <property type="evidence" value="ECO:0007669"/>
    <property type="project" value="TreeGrafter"/>
</dbReference>
<gene>
    <name evidence="3" type="ORF">TELCIR_01593</name>
</gene>
<dbReference type="PANTHER" id="PTHR11533:SF301">
    <property type="entry name" value="AMINOPEPTIDASE"/>
    <property type="match status" value="1"/>
</dbReference>
<evidence type="ECO:0000256" key="1">
    <source>
        <dbReference type="ARBA" id="ARBA00010136"/>
    </source>
</evidence>
<proteinExistence type="inferred from homology"/>
<dbReference type="EMBL" id="KZ345060">
    <property type="protein sequence ID" value="PIO76330.1"/>
    <property type="molecule type" value="Genomic_DNA"/>
</dbReference>
<dbReference type="GO" id="GO:0005737">
    <property type="term" value="C:cytoplasm"/>
    <property type="evidence" value="ECO:0007669"/>
    <property type="project" value="TreeGrafter"/>
</dbReference>